<evidence type="ECO:0000256" key="2">
    <source>
        <dbReference type="ARBA" id="ARBA00022525"/>
    </source>
</evidence>
<dbReference type="PANTHER" id="PTHR32305">
    <property type="match status" value="1"/>
</dbReference>
<protein>
    <submittedName>
        <fullName evidence="7">Type IV secretion protein Rhs</fullName>
    </submittedName>
</protein>
<dbReference type="InterPro" id="IPR022385">
    <property type="entry name" value="Rhs_assc_core"/>
</dbReference>
<dbReference type="InterPro" id="IPR006530">
    <property type="entry name" value="YD"/>
</dbReference>
<proteinExistence type="predicted"/>
<feature type="compositionally biased region" description="Low complexity" evidence="5">
    <location>
        <begin position="1691"/>
        <end position="1709"/>
    </location>
</feature>
<dbReference type="Pfam" id="PF03534">
    <property type="entry name" value="SpvB"/>
    <property type="match status" value="1"/>
</dbReference>
<feature type="region of interest" description="Disordered" evidence="5">
    <location>
        <begin position="42"/>
        <end position="91"/>
    </location>
</feature>
<feature type="domain" description="Teneurin-like YD-shell" evidence="6">
    <location>
        <begin position="1468"/>
        <end position="1667"/>
    </location>
</feature>
<feature type="region of interest" description="Disordered" evidence="5">
    <location>
        <begin position="1392"/>
        <end position="1413"/>
    </location>
</feature>
<feature type="region of interest" description="Disordered" evidence="5">
    <location>
        <begin position="1784"/>
        <end position="1809"/>
    </location>
</feature>
<dbReference type="Proteomes" id="UP000649955">
    <property type="component" value="Unassembled WGS sequence"/>
</dbReference>
<dbReference type="Pfam" id="PF05593">
    <property type="entry name" value="RHS_repeat"/>
    <property type="match status" value="1"/>
</dbReference>
<feature type="region of interest" description="Disordered" evidence="5">
    <location>
        <begin position="838"/>
        <end position="857"/>
    </location>
</feature>
<evidence type="ECO:0000256" key="1">
    <source>
        <dbReference type="ARBA" id="ARBA00004613"/>
    </source>
</evidence>
<dbReference type="NCBIfam" id="TIGR03696">
    <property type="entry name" value="Rhs_assc_core"/>
    <property type="match status" value="1"/>
</dbReference>
<dbReference type="InterPro" id="IPR056823">
    <property type="entry name" value="TEN-like_YD-shell"/>
</dbReference>
<dbReference type="InterPro" id="IPR050708">
    <property type="entry name" value="T6SS_VgrG/RHS"/>
</dbReference>
<evidence type="ECO:0000256" key="5">
    <source>
        <dbReference type="SAM" id="MobiDB-lite"/>
    </source>
</evidence>
<dbReference type="PANTHER" id="PTHR32305:SF17">
    <property type="entry name" value="TRNA NUCLEASE WAPA"/>
    <property type="match status" value="1"/>
</dbReference>
<reference evidence="8" key="1">
    <citation type="journal article" date="2019" name="Int. J. Syst. Evol. Microbiol.">
        <title>The Global Catalogue of Microorganisms (GCM) 10K type strain sequencing project: providing services to taxonomists for standard genome sequencing and annotation.</title>
        <authorList>
            <consortium name="The Broad Institute Genomics Platform"/>
            <consortium name="The Broad Institute Genome Sequencing Center for Infectious Disease"/>
            <person name="Wu L."/>
            <person name="Ma J."/>
        </authorList>
    </citation>
    <scope>NUCLEOTIDE SEQUENCE [LARGE SCALE GENOMIC DNA]</scope>
    <source>
        <strain evidence="8">CGMCC 4.7680</strain>
    </source>
</reference>
<evidence type="ECO:0000256" key="4">
    <source>
        <dbReference type="ARBA" id="ARBA00023026"/>
    </source>
</evidence>
<evidence type="ECO:0000313" key="8">
    <source>
        <dbReference type="Proteomes" id="UP000649955"/>
    </source>
</evidence>
<organism evidence="7 8">
    <name type="scientific">Amycolatopsis bullii</name>
    <dbReference type="NCBI Taxonomy" id="941987"/>
    <lineage>
        <taxon>Bacteria</taxon>
        <taxon>Bacillati</taxon>
        <taxon>Actinomycetota</taxon>
        <taxon>Actinomycetes</taxon>
        <taxon>Pseudonocardiales</taxon>
        <taxon>Pseudonocardiaceae</taxon>
        <taxon>Amycolatopsis</taxon>
    </lineage>
</organism>
<evidence type="ECO:0000313" key="7">
    <source>
        <dbReference type="EMBL" id="GHG42677.1"/>
    </source>
</evidence>
<feature type="region of interest" description="Disordered" evidence="5">
    <location>
        <begin position="1691"/>
        <end position="1736"/>
    </location>
</feature>
<dbReference type="InterPro" id="IPR003284">
    <property type="entry name" value="Sal_SpvB"/>
</dbReference>
<evidence type="ECO:0000256" key="3">
    <source>
        <dbReference type="ARBA" id="ARBA00022737"/>
    </source>
</evidence>
<comment type="subcellular location">
    <subcellularLocation>
        <location evidence="1">Secreted</location>
    </subcellularLocation>
</comment>
<keyword evidence="8" id="KW-1185">Reference proteome</keyword>
<dbReference type="Pfam" id="PF25023">
    <property type="entry name" value="TEN_YD-shell"/>
    <property type="match status" value="1"/>
</dbReference>
<comment type="caution">
    <text evidence="7">The sequence shown here is derived from an EMBL/GenBank/DDBJ whole genome shotgun (WGS) entry which is preliminary data.</text>
</comment>
<keyword evidence="2" id="KW-0964">Secreted</keyword>
<keyword evidence="3" id="KW-0677">Repeat</keyword>
<accession>A0ABQ3KPI3</accession>
<dbReference type="InterPro" id="IPR031325">
    <property type="entry name" value="RHS_repeat"/>
</dbReference>
<feature type="region of interest" description="Disordered" evidence="5">
    <location>
        <begin position="619"/>
        <end position="643"/>
    </location>
</feature>
<name>A0ABQ3KPI3_9PSEU</name>
<dbReference type="NCBIfam" id="TIGR01643">
    <property type="entry name" value="YD_repeat_2x"/>
    <property type="match status" value="2"/>
</dbReference>
<keyword evidence="4" id="KW-0843">Virulence</keyword>
<sequence>MMARVLRSRWIIRGLVAVLAATLVPALVVPGVAAAVEPSVPLSPTSSVAVQPETGKPARPPDQASRRSLTKDQQAIDAKPGANTPAATSLSPSATWEVAAHTGDFSWSYPLRVPPAPGGLEPSLALSYRSSAVDGRTSVSNNQPSWIGEGWDLWPGFIERTYGACVDDDASTGDLCWKSDNATAAYNGGGGMLICCDGDKKWRAKNDDGARIERVFDGGVQNGDDDHEYWKVTTVDGTQYWFGTQADSTWTVPVFGDDVGEPCHKATFDASSCTQAYRWNLDKVVDRNGNMIRYFYTEETNKYGINKKDAPADYVRGGALEHIEYGLNERVGGQASGRVEFGTSDRCVRDSVCTQAPDKRGNWPDTPLKLACAAAPCTEHSPSFWTTKRLDTITTKVLRGSTYDPVDRWTLDQQFPGTGELGQEQREAAALWLNGIRHTGLAGVPIELPPVTFEGTLLPNRVDGDADGYAGLNRYRVSAVISETGGVTTVNYETPDCKAGQTMPAETNSLRCFPVRWSPSVSIEPRTDYFHKYVVASVTQSDMIASSAEQLTTYEYLDGAAWHWDMSEFVKDDKKTWNEFRGFGRVRIRTGRADDPGGAPITMSEQRFYRGMDGDRLNRTGGTKPVAVSDSVGDGQSSRTDSDWLQGFGFETTTFAKEAPSGSPNPPWVGRSVSYPVAKGPTATRGVFKSYLVRPETQRGFSALNAGGWRETKTTTHYDNDAARGLRTSVDDVGDVTKADDDRCTRTTYAPNTTDWQLDLAIREETVAVACGSTVKYPDHAVSDAKFGYDGRGNLNKTEIAKEHPASGPAVYLTTATASYDKHGRATETIDVLGSRSTVSFTPTEGGPVTASTATGPAVQPTLPAGLAVKAEVEPAFGTPTKIIDGNAFVTQIAYDALGRSVETWLPNRPKTDATPKGSLRFDYLIRRDAPSVVTTTKIGPNGVFVSSNAVFDGLLRPRQTQAPAVGMRSVPGKPPVPVEQGRLITDTRYDSHGRAYKATQSYFNDAPVDTNLWRAADAEVPGLTRTKFDGAGRAIESIYQAGATENRWSTKTDYDGDRVSVIPPAGGTATTTITDARGRATELRQYHGPAPTGDFDVTRYKYTPAAQVAEVTGPDGAVWKYGYDLRGRAISGTDPDSGTSTKGYDDADRLVSTKDALGRTLAYDYDALNRKTALSEVDGATRKLLAKWTYDTVPAGKGQPATSTRYVGENAYTSTIDAYTPRYQPLYTSVTIPAAEGALAGTYNINFGYGEDGTQNSETYPRVPGTDVGAQTVNHAMDDWGRPIATRTGAGQQLVAGTYYTRYGEPERIEQGVTPNRGWQSFYYNGNNRRLERSIVDAEVPQPKQADVQYTYNDAGSITSMAADVNTNAPDIQCFRYDHLRRLTEAWTAAPGTWSGSEGPRNGGCTAEPTVSAGPAPYWDSYKNGPGGNRLEETTRGLVASAKRTYDYPAADQPQPHTLRSASGPAGTQSFTYNSVGQTTRRVAPGSDQTLTWDRESHLAAVTEGGGSTSFIYTAGGDRLLRKDPGGSTLYLGKQEIRLDAGTNTLSVTRYYTHGSAVIAMQQGKDKITWLAADHQGTTQTAIDPATLTVARRRQTPYGAPRGAEPTWPGERGFVGGTKDASTGLTHLGAREYDPSTGRFISVDPVMKPEDPQQMQGYAYANNSPVSFSDPTGLILSDCGDSSGSCNGLDPWTGAPAQTGGAGAPKQAGGTGPPRKTSRGYRNDPNYLEPRPDIVKCGGPGTPGYFVLTGCIDISRTSGCTLVDPFNGKGYCRTGETVYDTIRRQDHERSLANSRKNEEERHKKSSKDPLESFLGWLEKQRSELFGRPTQAVSICVTAAAGLGGHAEGEICLTGDNHGVTLNDSLKLSRQIGGGASAGFGLKFHTERADQVNSSFSPSVAGGVEIVPSMGGGVELETDSQNNLTTSGNVSWGGRATFGPKAYLEGMTANLGYIANWNQILHWFD</sequence>
<gene>
    <name evidence="7" type="ORF">GCM10017567_75690</name>
</gene>
<dbReference type="EMBL" id="BNAW01000054">
    <property type="protein sequence ID" value="GHG42677.1"/>
    <property type="molecule type" value="Genomic_DNA"/>
</dbReference>
<dbReference type="Gene3D" id="2.180.10.10">
    <property type="entry name" value="RHS repeat-associated core"/>
    <property type="match status" value="2"/>
</dbReference>
<evidence type="ECO:0000259" key="6">
    <source>
        <dbReference type="Pfam" id="PF25023"/>
    </source>
</evidence>